<proteinExistence type="predicted"/>
<sequence>MCRVTFDKFSTDCTEFLCGEYCCIGILKVSARSLRQRRRRILRSCEASKDSSVTAIFWRRQATHRLQGRVQLFRVMLIWFFVVAIDVLFGLNCRCFCCSSLARLGAIDGMQLFPLSILCHSFHDIDTYTMGFPRGNGQGLTSIFRVVKHCLPGPYTFILPASKELPKQCIRYGTSTAKYASRKKNVGVRMPADVICQAILEKMGSPLISTSVKWPKEDDWMIDPVVIADVYGPEGLEFVVDGGVRVADPSTVVDMTHHPPTIIRQGKGPKLDWMVAKDDKDSAELQVSSAQIF</sequence>
<name>A0AAP0IDK4_9MAGN</name>
<evidence type="ECO:0000313" key="4">
    <source>
        <dbReference type="EMBL" id="KAK9113451.1"/>
    </source>
</evidence>
<dbReference type="GO" id="GO:0003725">
    <property type="term" value="F:double-stranded RNA binding"/>
    <property type="evidence" value="ECO:0007669"/>
    <property type="project" value="InterPro"/>
</dbReference>
<dbReference type="PANTHER" id="PTHR42828">
    <property type="entry name" value="DHBP SYNTHASE RIBB-LIKE ALPHA/BETA DOMAIN-CONTAINING PROTEIN"/>
    <property type="match status" value="1"/>
</dbReference>
<gene>
    <name evidence="4" type="ORF">Syun_020248</name>
</gene>
<dbReference type="Proteomes" id="UP001420932">
    <property type="component" value="Unassembled WGS sequence"/>
</dbReference>
<dbReference type="SUPFAM" id="SSF55821">
    <property type="entry name" value="YrdC/RibB"/>
    <property type="match status" value="1"/>
</dbReference>
<dbReference type="EMBL" id="JBBNAF010000009">
    <property type="protein sequence ID" value="KAK9113451.1"/>
    <property type="molecule type" value="Genomic_DNA"/>
</dbReference>
<feature type="domain" description="YrdC-like" evidence="3">
    <location>
        <begin position="63"/>
        <end position="268"/>
    </location>
</feature>
<evidence type="ECO:0000256" key="1">
    <source>
        <dbReference type="ARBA" id="ARBA00015492"/>
    </source>
</evidence>
<dbReference type="Gene3D" id="3.90.870.10">
    <property type="entry name" value="DHBP synthase"/>
    <property type="match status" value="1"/>
</dbReference>
<keyword evidence="2" id="KW-1133">Transmembrane helix</keyword>
<dbReference type="PANTHER" id="PTHR42828:SF3">
    <property type="entry name" value="THREONYLCARBAMOYL-AMP SYNTHASE"/>
    <property type="match status" value="1"/>
</dbReference>
<evidence type="ECO:0000256" key="2">
    <source>
        <dbReference type="SAM" id="Phobius"/>
    </source>
</evidence>
<keyword evidence="2" id="KW-0812">Transmembrane</keyword>
<dbReference type="PROSITE" id="PS51163">
    <property type="entry name" value="YRDC"/>
    <property type="match status" value="1"/>
</dbReference>
<dbReference type="InterPro" id="IPR052532">
    <property type="entry name" value="SUA5_domain"/>
</dbReference>
<dbReference type="InterPro" id="IPR017945">
    <property type="entry name" value="DHBP_synth_RibB-like_a/b_dom"/>
</dbReference>
<evidence type="ECO:0000313" key="5">
    <source>
        <dbReference type="Proteomes" id="UP001420932"/>
    </source>
</evidence>
<evidence type="ECO:0000259" key="3">
    <source>
        <dbReference type="PROSITE" id="PS51163"/>
    </source>
</evidence>
<accession>A0AAP0IDK4</accession>
<dbReference type="Pfam" id="PF01300">
    <property type="entry name" value="Sua5_yciO_yrdC"/>
    <property type="match status" value="1"/>
</dbReference>
<keyword evidence="2" id="KW-0472">Membrane</keyword>
<keyword evidence="5" id="KW-1185">Reference proteome</keyword>
<dbReference type="AlphaFoldDB" id="A0AAP0IDK4"/>
<feature type="transmembrane region" description="Helical" evidence="2">
    <location>
        <begin position="72"/>
        <end position="91"/>
    </location>
</feature>
<reference evidence="4 5" key="1">
    <citation type="submission" date="2024-01" db="EMBL/GenBank/DDBJ databases">
        <title>Genome assemblies of Stephania.</title>
        <authorList>
            <person name="Yang L."/>
        </authorList>
    </citation>
    <scope>NUCLEOTIDE SEQUENCE [LARGE SCALE GENOMIC DNA]</scope>
    <source>
        <strain evidence="4">YNDBR</strain>
        <tissue evidence="4">Leaf</tissue>
    </source>
</reference>
<comment type="caution">
    <text evidence="4">The sequence shown here is derived from an EMBL/GenBank/DDBJ whole genome shotgun (WGS) entry which is preliminary data.</text>
</comment>
<dbReference type="InterPro" id="IPR006070">
    <property type="entry name" value="Sua5-like_dom"/>
</dbReference>
<organism evidence="4 5">
    <name type="scientific">Stephania yunnanensis</name>
    <dbReference type="NCBI Taxonomy" id="152371"/>
    <lineage>
        <taxon>Eukaryota</taxon>
        <taxon>Viridiplantae</taxon>
        <taxon>Streptophyta</taxon>
        <taxon>Embryophyta</taxon>
        <taxon>Tracheophyta</taxon>
        <taxon>Spermatophyta</taxon>
        <taxon>Magnoliopsida</taxon>
        <taxon>Ranunculales</taxon>
        <taxon>Menispermaceae</taxon>
        <taxon>Menispermoideae</taxon>
        <taxon>Cissampelideae</taxon>
        <taxon>Stephania</taxon>
    </lineage>
</organism>
<protein>
    <recommendedName>
        <fullName evidence="1">Threonylcarbamoyl-AMP synthase</fullName>
    </recommendedName>
</protein>